<sequence length="359" mass="41263">MAGKSFKGEHQRSLDDSHLDMKTFDFVFMFNKSIGSSKVFYFMIDPWMNNRLFPKCNVMRFGMLRNLVHFKALELDGYLYIIGGKDWETGEHRSQTWRYDPGSAKWTERAKMNTARCRHTADVLNGCIYVTGGEVHGGKVSDSCEKYDPIKDRWVEVEPIPRPRADHAACVNGGNLYVSGGISNLKHQCSNVFWMYDPVLNEWTEPVIGVILPHEREKHCMVPVGKKVYVIGGRGFDQETFSEKDEAAICSYNTKCRGDFRRDACWDVNHPNMNQPRANGGAVLLGHNIYMIGGKSFQNDCDVLSVECYNTKRRKSREMFTLPPCDNYVNCDCVILKVPITNKDINFNDVLLFDKWIMW</sequence>
<evidence type="ECO:0000256" key="2">
    <source>
        <dbReference type="ARBA" id="ARBA00022737"/>
    </source>
</evidence>
<dbReference type="PANTHER" id="PTHR45632:SF3">
    <property type="entry name" value="KELCH-LIKE PROTEIN 32"/>
    <property type="match status" value="1"/>
</dbReference>
<dbReference type="OrthoDB" id="45365at2759"/>
<dbReference type="KEGG" id="cvn:111128792"/>
<dbReference type="Proteomes" id="UP000694844">
    <property type="component" value="Chromosome 4"/>
</dbReference>
<dbReference type="RefSeq" id="XP_022330351.1">
    <property type="nucleotide sequence ID" value="XM_022474643.1"/>
</dbReference>
<keyword evidence="2" id="KW-0677">Repeat</keyword>
<name>A0A8B8DTN3_CRAVI</name>
<dbReference type="SUPFAM" id="SSF117281">
    <property type="entry name" value="Kelch motif"/>
    <property type="match status" value="1"/>
</dbReference>
<organism evidence="3 4">
    <name type="scientific">Crassostrea virginica</name>
    <name type="common">Eastern oyster</name>
    <dbReference type="NCBI Taxonomy" id="6565"/>
    <lineage>
        <taxon>Eukaryota</taxon>
        <taxon>Metazoa</taxon>
        <taxon>Spiralia</taxon>
        <taxon>Lophotrochozoa</taxon>
        <taxon>Mollusca</taxon>
        <taxon>Bivalvia</taxon>
        <taxon>Autobranchia</taxon>
        <taxon>Pteriomorphia</taxon>
        <taxon>Ostreida</taxon>
        <taxon>Ostreoidea</taxon>
        <taxon>Ostreidae</taxon>
        <taxon>Crassostrea</taxon>
    </lineage>
</organism>
<evidence type="ECO:0000313" key="3">
    <source>
        <dbReference type="Proteomes" id="UP000694844"/>
    </source>
</evidence>
<dbReference type="InterPro" id="IPR015915">
    <property type="entry name" value="Kelch-typ_b-propeller"/>
</dbReference>
<reference evidence="4" key="1">
    <citation type="submission" date="2025-08" db="UniProtKB">
        <authorList>
            <consortium name="RefSeq"/>
        </authorList>
    </citation>
    <scope>IDENTIFICATION</scope>
    <source>
        <tissue evidence="4">Whole sample</tissue>
    </source>
</reference>
<dbReference type="PRINTS" id="PR00501">
    <property type="entry name" value="KELCHREPEAT"/>
</dbReference>
<dbReference type="InterPro" id="IPR006652">
    <property type="entry name" value="Kelch_1"/>
</dbReference>
<evidence type="ECO:0000256" key="1">
    <source>
        <dbReference type="ARBA" id="ARBA00022441"/>
    </source>
</evidence>
<dbReference type="Gene3D" id="2.120.10.80">
    <property type="entry name" value="Kelch-type beta propeller"/>
    <property type="match status" value="2"/>
</dbReference>
<protein>
    <submittedName>
        <fullName evidence="4">Kelch-like protein 9</fullName>
    </submittedName>
</protein>
<keyword evidence="1" id="KW-0880">Kelch repeat</keyword>
<dbReference type="Pfam" id="PF24681">
    <property type="entry name" value="Kelch_KLHDC2_KLHL20_DRC7"/>
    <property type="match status" value="1"/>
</dbReference>
<dbReference type="GeneID" id="111128792"/>
<proteinExistence type="predicted"/>
<gene>
    <name evidence="4" type="primary">LOC111128792</name>
</gene>
<accession>A0A8B8DTN3</accession>
<dbReference type="SMART" id="SM00612">
    <property type="entry name" value="Kelch"/>
    <property type="match status" value="3"/>
</dbReference>
<keyword evidence="3" id="KW-1185">Reference proteome</keyword>
<dbReference type="PANTHER" id="PTHR45632">
    <property type="entry name" value="LD33804P"/>
    <property type="match status" value="1"/>
</dbReference>
<evidence type="ECO:0000313" key="4">
    <source>
        <dbReference type="RefSeq" id="XP_022330351.1"/>
    </source>
</evidence>
<dbReference type="AlphaFoldDB" id="A0A8B8DTN3"/>